<dbReference type="Proteomes" id="UP000326921">
    <property type="component" value="Chromosome"/>
</dbReference>
<dbReference type="EMBL" id="CP045652">
    <property type="protein sequence ID" value="QGA26800.1"/>
    <property type="molecule type" value="Genomic_DNA"/>
</dbReference>
<evidence type="ECO:0000313" key="2">
    <source>
        <dbReference type="Proteomes" id="UP000326921"/>
    </source>
</evidence>
<reference evidence="1 2" key="1">
    <citation type="submission" date="2019-10" db="EMBL/GenBank/DDBJ databases">
        <authorList>
            <person name="Dong K."/>
        </authorList>
    </citation>
    <scope>NUCLEOTIDE SEQUENCE [LARGE SCALE GENOMIC DNA]</scope>
    <source>
        <strain evidence="2">dk4302</strain>
    </source>
</reference>
<organism evidence="1 2">
    <name type="scientific">Sphingobacterium zhuxiongii</name>
    <dbReference type="NCBI Taxonomy" id="2662364"/>
    <lineage>
        <taxon>Bacteria</taxon>
        <taxon>Pseudomonadati</taxon>
        <taxon>Bacteroidota</taxon>
        <taxon>Sphingobacteriia</taxon>
        <taxon>Sphingobacteriales</taxon>
        <taxon>Sphingobacteriaceae</taxon>
        <taxon>Sphingobacterium</taxon>
    </lineage>
</organism>
<dbReference type="RefSeq" id="WP_153511648.1">
    <property type="nucleotide sequence ID" value="NZ_CP045652.1"/>
</dbReference>
<protein>
    <submittedName>
        <fullName evidence="1">Uncharacterized protein</fullName>
    </submittedName>
</protein>
<name>A0A5Q0QHC1_9SPHI</name>
<dbReference type="AlphaFoldDB" id="A0A5Q0QHC1"/>
<gene>
    <name evidence="1" type="ORF">GFH32_10910</name>
</gene>
<dbReference type="KEGG" id="sphe:GFH32_10910"/>
<keyword evidence="2" id="KW-1185">Reference proteome</keyword>
<accession>A0A5Q0QHC1</accession>
<proteinExistence type="predicted"/>
<sequence length="146" mass="16968">MENPNTSFVEEDLNGKVKALFSNCYSGHTNLEALSPRNQAYLVNLFEQIQYKDILDQALWSLGGGLSHYNLSLGEIKLSLLEILASRSDDRERLILKELFLFLNILDEKSFYQINAIRQLMNCPEEVFEQKVEEIESRYFEGIERI</sequence>
<evidence type="ECO:0000313" key="1">
    <source>
        <dbReference type="EMBL" id="QGA26800.1"/>
    </source>
</evidence>